<dbReference type="RefSeq" id="WP_012861852.1">
    <property type="nucleotide sequence ID" value="NC_013517.1"/>
</dbReference>
<dbReference type="Pfam" id="PF00535">
    <property type="entry name" value="Glycos_transf_2"/>
    <property type="match status" value="1"/>
</dbReference>
<dbReference type="PANTHER" id="PTHR22916:SF3">
    <property type="entry name" value="UDP-GLCNAC:BETAGAL BETA-1,3-N-ACETYLGLUCOSAMINYLTRANSFERASE-LIKE PROTEIN 1"/>
    <property type="match status" value="1"/>
</dbReference>
<sequence length="298" mass="36048">MLNTDDKKIDILMATYNGEKYIKEQIDSIIGQTYQNWQLIIRDDCSNDQTRTIIDEYLKLDNRIRLIEDNKKNLGFVKNFEQLLKHSKADYIMFADQDDFWDKTKIEKLYNVIIKENKEIPLLVHCNSSVCNYRLKIIKKKFIKSIENKANTFLFSFIVQGASIIINNKMKEICIPFLDEVYLHDRYLHLLAELLGKRYFLDESLMYYRQHNNNQIGTKSNIIKKILNKRYFEIRDRNLLYKLYLKYGDEIEKEKKKLLETYFLITNTKKSRFIRFYLLHKNNIYMNIKKQIFLMFKG</sequence>
<dbReference type="PANTHER" id="PTHR22916">
    <property type="entry name" value="GLYCOSYLTRANSFERASE"/>
    <property type="match status" value="1"/>
</dbReference>
<evidence type="ECO:0000313" key="3">
    <source>
        <dbReference type="Proteomes" id="UP000000845"/>
    </source>
</evidence>
<keyword evidence="3" id="KW-1185">Reference proteome</keyword>
<dbReference type="KEGG" id="str:Sterm_2405"/>
<dbReference type="CAZy" id="GT2">
    <property type="family name" value="Glycosyltransferase Family 2"/>
</dbReference>
<dbReference type="EMBL" id="CP001739">
    <property type="protein sequence ID" value="ACZ09258.1"/>
    <property type="molecule type" value="Genomic_DNA"/>
</dbReference>
<reference evidence="3" key="1">
    <citation type="submission" date="2009-09" db="EMBL/GenBank/DDBJ databases">
        <title>The complete chromosome of Sebaldella termitidis ATCC 33386.</title>
        <authorList>
            <consortium name="US DOE Joint Genome Institute (JGI-PGF)"/>
            <person name="Lucas S."/>
            <person name="Copeland A."/>
            <person name="Lapidus A."/>
            <person name="Glavina del Rio T."/>
            <person name="Dalin E."/>
            <person name="Tice H."/>
            <person name="Bruce D."/>
            <person name="Goodwin L."/>
            <person name="Pitluck S."/>
            <person name="Kyrpides N."/>
            <person name="Mavromatis K."/>
            <person name="Ivanova N."/>
            <person name="Mikhailova N."/>
            <person name="Sims D."/>
            <person name="Meincke L."/>
            <person name="Brettin T."/>
            <person name="Detter J.C."/>
            <person name="Han C."/>
            <person name="Larimer F."/>
            <person name="Land M."/>
            <person name="Hauser L."/>
            <person name="Markowitz V."/>
            <person name="Cheng J.F."/>
            <person name="Hugenholtz P."/>
            <person name="Woyke T."/>
            <person name="Wu D."/>
            <person name="Eisen J.A."/>
        </authorList>
    </citation>
    <scope>NUCLEOTIDE SEQUENCE [LARGE SCALE GENOMIC DNA]</scope>
    <source>
        <strain evidence="3">ATCC 33386 / NCTC 11300</strain>
    </source>
</reference>
<protein>
    <submittedName>
        <fullName evidence="2">Glycosyl transferase family 2</fullName>
    </submittedName>
</protein>
<dbReference type="InterPro" id="IPR001173">
    <property type="entry name" value="Glyco_trans_2-like"/>
</dbReference>
<dbReference type="STRING" id="526218.Sterm_2405"/>
<name>D1ALB5_SEBTE</name>
<dbReference type="Proteomes" id="UP000000845">
    <property type="component" value="Chromosome"/>
</dbReference>
<feature type="domain" description="Glycosyltransferase 2-like" evidence="1">
    <location>
        <begin position="11"/>
        <end position="165"/>
    </location>
</feature>
<dbReference type="CDD" id="cd04196">
    <property type="entry name" value="GT_2_like_d"/>
    <property type="match status" value="1"/>
</dbReference>
<organism evidence="2 3">
    <name type="scientific">Sebaldella termitidis (strain ATCC 33386 / NCTC 11300)</name>
    <dbReference type="NCBI Taxonomy" id="526218"/>
    <lineage>
        <taxon>Bacteria</taxon>
        <taxon>Fusobacteriati</taxon>
        <taxon>Fusobacteriota</taxon>
        <taxon>Fusobacteriia</taxon>
        <taxon>Fusobacteriales</taxon>
        <taxon>Leptotrichiaceae</taxon>
        <taxon>Sebaldella</taxon>
    </lineage>
</organism>
<dbReference type="Gene3D" id="3.90.550.10">
    <property type="entry name" value="Spore Coat Polysaccharide Biosynthesis Protein SpsA, Chain A"/>
    <property type="match status" value="1"/>
</dbReference>
<dbReference type="InterPro" id="IPR029044">
    <property type="entry name" value="Nucleotide-diphossugar_trans"/>
</dbReference>
<gene>
    <name evidence="2" type="ordered locus">Sterm_2405</name>
</gene>
<evidence type="ECO:0000313" key="2">
    <source>
        <dbReference type="EMBL" id="ACZ09258.1"/>
    </source>
</evidence>
<dbReference type="eggNOG" id="COG0463">
    <property type="taxonomic scope" value="Bacteria"/>
</dbReference>
<dbReference type="SUPFAM" id="SSF53448">
    <property type="entry name" value="Nucleotide-diphospho-sugar transferases"/>
    <property type="match status" value="1"/>
</dbReference>
<dbReference type="GO" id="GO:0016758">
    <property type="term" value="F:hexosyltransferase activity"/>
    <property type="evidence" value="ECO:0007669"/>
    <property type="project" value="UniProtKB-ARBA"/>
</dbReference>
<dbReference type="HOGENOM" id="CLU_025996_2_1_0"/>
<evidence type="ECO:0000259" key="1">
    <source>
        <dbReference type="Pfam" id="PF00535"/>
    </source>
</evidence>
<proteinExistence type="predicted"/>
<reference evidence="2 3" key="2">
    <citation type="journal article" date="2010" name="Stand. Genomic Sci.">
        <title>Complete genome sequence of Sebaldella termitidis type strain (NCTC 11300).</title>
        <authorList>
            <person name="Harmon-Smith M."/>
            <person name="Celia L."/>
            <person name="Chertkov O."/>
            <person name="Lapidus A."/>
            <person name="Copeland A."/>
            <person name="Glavina Del Rio T."/>
            <person name="Nolan M."/>
            <person name="Lucas S."/>
            <person name="Tice H."/>
            <person name="Cheng J.F."/>
            <person name="Han C."/>
            <person name="Detter J.C."/>
            <person name="Bruce D."/>
            <person name="Goodwin L."/>
            <person name="Pitluck S."/>
            <person name="Pati A."/>
            <person name="Liolios K."/>
            <person name="Ivanova N."/>
            <person name="Mavromatis K."/>
            <person name="Mikhailova N."/>
            <person name="Chen A."/>
            <person name="Palaniappan K."/>
            <person name="Land M."/>
            <person name="Hauser L."/>
            <person name="Chang Y.J."/>
            <person name="Jeffries C.D."/>
            <person name="Brettin T."/>
            <person name="Goker M."/>
            <person name="Beck B."/>
            <person name="Bristow J."/>
            <person name="Eisen J.A."/>
            <person name="Markowitz V."/>
            <person name="Hugenholtz P."/>
            <person name="Kyrpides N.C."/>
            <person name="Klenk H.P."/>
            <person name="Chen F."/>
        </authorList>
    </citation>
    <scope>NUCLEOTIDE SEQUENCE [LARGE SCALE GENOMIC DNA]</scope>
    <source>
        <strain evidence="3">ATCC 33386 / NCTC 11300</strain>
    </source>
</reference>
<keyword evidence="2" id="KW-0808">Transferase</keyword>
<accession>D1ALB5</accession>
<dbReference type="AlphaFoldDB" id="D1ALB5"/>